<dbReference type="EMBL" id="WHLY01000004">
    <property type="protein sequence ID" value="MPR37358.1"/>
    <property type="molecule type" value="Genomic_DNA"/>
</dbReference>
<dbReference type="Proteomes" id="UP000479293">
    <property type="component" value="Unassembled WGS sequence"/>
</dbReference>
<reference evidence="1 2" key="1">
    <citation type="submission" date="2019-10" db="EMBL/GenBank/DDBJ databases">
        <title>Draft Genome Sequence of Cytophagaceae sp. SJW1-29.</title>
        <authorList>
            <person name="Choi A."/>
        </authorList>
    </citation>
    <scope>NUCLEOTIDE SEQUENCE [LARGE SCALE GENOMIC DNA]</scope>
    <source>
        <strain evidence="1 2">SJW1-29</strain>
    </source>
</reference>
<accession>A0A7C9BH12</accession>
<dbReference type="AlphaFoldDB" id="A0A7C9BH12"/>
<evidence type="ECO:0000313" key="2">
    <source>
        <dbReference type="Proteomes" id="UP000479293"/>
    </source>
</evidence>
<keyword evidence="2" id="KW-1185">Reference proteome</keyword>
<gene>
    <name evidence="1" type="ORF">GBK04_29535</name>
</gene>
<evidence type="ECO:0000313" key="1">
    <source>
        <dbReference type="EMBL" id="MPR37358.1"/>
    </source>
</evidence>
<dbReference type="RefSeq" id="WP_152766782.1">
    <property type="nucleotide sequence ID" value="NZ_WHLY01000004.1"/>
</dbReference>
<comment type="caution">
    <text evidence="1">The sequence shown here is derived from an EMBL/GenBank/DDBJ whole genome shotgun (WGS) entry which is preliminary data.</text>
</comment>
<organism evidence="1 2">
    <name type="scientific">Salmonirosea aquatica</name>
    <dbReference type="NCBI Taxonomy" id="2654236"/>
    <lineage>
        <taxon>Bacteria</taxon>
        <taxon>Pseudomonadati</taxon>
        <taxon>Bacteroidota</taxon>
        <taxon>Cytophagia</taxon>
        <taxon>Cytophagales</taxon>
        <taxon>Spirosomataceae</taxon>
        <taxon>Salmonirosea</taxon>
    </lineage>
</organism>
<proteinExistence type="predicted"/>
<sequence length="91" mass="10537">MRAHSHPLREDIAMALLKSKFSIGLHNLSVEDSEVATIRLSPPYPAKPNVWVLYFCGTDGQVVRTWYYDSEQKRKLDLDQVLKHCPRLKVE</sequence>
<protein>
    <submittedName>
        <fullName evidence="1">Uncharacterized protein</fullName>
    </submittedName>
</protein>
<name>A0A7C9BH12_9BACT</name>